<dbReference type="PANTHER" id="PTHR43060">
    <property type="entry name" value="3-HYDROXYISOBUTYRATE DEHYDROGENASE-LIKE 1, MITOCHONDRIAL-RELATED"/>
    <property type="match status" value="1"/>
</dbReference>
<dbReference type="SUPFAM" id="SSF48179">
    <property type="entry name" value="6-phosphogluconate dehydrogenase C-terminal domain-like"/>
    <property type="match status" value="1"/>
</dbReference>
<dbReference type="Pfam" id="PF03446">
    <property type="entry name" value="NAD_binding_2"/>
    <property type="match status" value="1"/>
</dbReference>
<protein>
    <submittedName>
        <fullName evidence="6">NAD(P)-dependent oxidoreductase</fullName>
        <ecNumber evidence="6">1.1.-.-</ecNumber>
    </submittedName>
</protein>
<dbReference type="EMBL" id="JBBKZS010000003">
    <property type="protein sequence ID" value="MEJ8855078.1"/>
    <property type="molecule type" value="Genomic_DNA"/>
</dbReference>
<keyword evidence="2 6" id="KW-0560">Oxidoreductase</keyword>
<dbReference type="InterPro" id="IPR015815">
    <property type="entry name" value="HIBADH-related"/>
</dbReference>
<evidence type="ECO:0000256" key="2">
    <source>
        <dbReference type="ARBA" id="ARBA00023002"/>
    </source>
</evidence>
<evidence type="ECO:0000313" key="7">
    <source>
        <dbReference type="Proteomes" id="UP001367030"/>
    </source>
</evidence>
<dbReference type="InterPro" id="IPR013328">
    <property type="entry name" value="6PGD_dom2"/>
</dbReference>
<dbReference type="PIRSF" id="PIRSF000103">
    <property type="entry name" value="HIBADH"/>
    <property type="match status" value="1"/>
</dbReference>
<keyword evidence="7" id="KW-1185">Reference proteome</keyword>
<dbReference type="Gene3D" id="3.40.50.720">
    <property type="entry name" value="NAD(P)-binding Rossmann-like Domain"/>
    <property type="match status" value="1"/>
</dbReference>
<evidence type="ECO:0000313" key="6">
    <source>
        <dbReference type="EMBL" id="MEJ8855078.1"/>
    </source>
</evidence>
<dbReference type="PROSITE" id="PS00895">
    <property type="entry name" value="3_HYDROXYISOBUT_DH"/>
    <property type="match status" value="1"/>
</dbReference>
<gene>
    <name evidence="6" type="ORF">WKW79_10895</name>
</gene>
<comment type="caution">
    <text evidence="6">The sequence shown here is derived from an EMBL/GenBank/DDBJ whole genome shotgun (WGS) entry which is preliminary data.</text>
</comment>
<keyword evidence="3" id="KW-0520">NAD</keyword>
<dbReference type="Pfam" id="PF14833">
    <property type="entry name" value="NAD_binding_11"/>
    <property type="match status" value="1"/>
</dbReference>
<dbReference type="Proteomes" id="UP001367030">
    <property type="component" value="Unassembled WGS sequence"/>
</dbReference>
<evidence type="ECO:0000256" key="1">
    <source>
        <dbReference type="ARBA" id="ARBA00009080"/>
    </source>
</evidence>
<feature type="domain" description="6-phosphogluconate dehydrogenase NADP-binding" evidence="4">
    <location>
        <begin position="17"/>
        <end position="184"/>
    </location>
</feature>
<dbReference type="PANTHER" id="PTHR43060:SF15">
    <property type="entry name" value="3-HYDROXYISOBUTYRATE DEHYDROGENASE-LIKE 1, MITOCHONDRIAL-RELATED"/>
    <property type="match status" value="1"/>
</dbReference>
<comment type="similarity">
    <text evidence="1">Belongs to the HIBADH-related family.</text>
</comment>
<dbReference type="InterPro" id="IPR029154">
    <property type="entry name" value="HIBADH-like_NADP-bd"/>
</dbReference>
<dbReference type="InterPro" id="IPR002204">
    <property type="entry name" value="3-OH-isobutyrate_DH-rel_CS"/>
</dbReference>
<reference evidence="6 7" key="1">
    <citation type="submission" date="2024-03" db="EMBL/GenBank/DDBJ databases">
        <title>Novel species of the genus Variovorax.</title>
        <authorList>
            <person name="Liu Q."/>
            <person name="Xin Y.-H."/>
        </authorList>
    </citation>
    <scope>NUCLEOTIDE SEQUENCE [LARGE SCALE GENOMIC DNA]</scope>
    <source>
        <strain evidence="6 7">KACC 18901</strain>
    </source>
</reference>
<dbReference type="InterPro" id="IPR006115">
    <property type="entry name" value="6PGDH_NADP-bd"/>
</dbReference>
<dbReference type="SUPFAM" id="SSF51735">
    <property type="entry name" value="NAD(P)-binding Rossmann-fold domains"/>
    <property type="match status" value="1"/>
</dbReference>
<feature type="domain" description="3-hydroxyisobutyrate dehydrogenase-like NAD-binding" evidence="5">
    <location>
        <begin position="187"/>
        <end position="305"/>
    </location>
</feature>
<sequence length="308" mass="31950">MTSLISSKTYDAIPPRKLAFLGLGVMGYPMAGHLALAGHDVTVYNRTAAKSAAWVAQLTEAKAPGALAHAGTPREAVVGADIVFCCVGNDDDLRSVVLGDDGALAGMREGAVFVDHTTASADVARELSKAALAAGLQFIDAPVSGGQAGAQNGALTVMCGGDAAAFEDVKPVVAHMARAVTLLGESGAGQLAKMVNQICIAGLVQGLSEGIAFGQRAGLDMEAVLAVIGKGAAQSWQMDNRGKTMIDGKFDYGFAVDWMRKDLGLVLDEARRNGSKLPVTALVDQFYADVQQAGGRRWDTSSLITRLK</sequence>
<evidence type="ECO:0000259" key="4">
    <source>
        <dbReference type="Pfam" id="PF03446"/>
    </source>
</evidence>
<dbReference type="InterPro" id="IPR036291">
    <property type="entry name" value="NAD(P)-bd_dom_sf"/>
</dbReference>
<organism evidence="6 7">
    <name type="scientific">Variovorax robiniae</name>
    <dbReference type="NCBI Taxonomy" id="1836199"/>
    <lineage>
        <taxon>Bacteria</taxon>
        <taxon>Pseudomonadati</taxon>
        <taxon>Pseudomonadota</taxon>
        <taxon>Betaproteobacteria</taxon>
        <taxon>Burkholderiales</taxon>
        <taxon>Comamonadaceae</taxon>
        <taxon>Variovorax</taxon>
    </lineage>
</organism>
<name>A0ABU8X5K4_9BURK</name>
<proteinExistence type="inferred from homology"/>
<evidence type="ECO:0000256" key="3">
    <source>
        <dbReference type="ARBA" id="ARBA00023027"/>
    </source>
</evidence>
<dbReference type="Gene3D" id="1.10.1040.10">
    <property type="entry name" value="N-(1-d-carboxylethyl)-l-norvaline Dehydrogenase, domain 2"/>
    <property type="match status" value="1"/>
</dbReference>
<dbReference type="RefSeq" id="WP_340335149.1">
    <property type="nucleotide sequence ID" value="NZ_JBBKZS010000003.1"/>
</dbReference>
<evidence type="ECO:0000259" key="5">
    <source>
        <dbReference type="Pfam" id="PF14833"/>
    </source>
</evidence>
<dbReference type="InterPro" id="IPR008927">
    <property type="entry name" value="6-PGluconate_DH-like_C_sf"/>
</dbReference>
<dbReference type="EC" id="1.1.-.-" evidence="6"/>
<accession>A0ABU8X5K4</accession>
<dbReference type="GO" id="GO:0016491">
    <property type="term" value="F:oxidoreductase activity"/>
    <property type="evidence" value="ECO:0007669"/>
    <property type="project" value="UniProtKB-KW"/>
</dbReference>